<accession>A0A9Q3F3Y7</accession>
<protein>
    <submittedName>
        <fullName evidence="2">Uncharacterized protein</fullName>
    </submittedName>
</protein>
<dbReference type="AlphaFoldDB" id="A0A9Q3F3Y7"/>
<feature type="compositionally biased region" description="Polar residues" evidence="1">
    <location>
        <begin position="135"/>
        <end position="146"/>
    </location>
</feature>
<evidence type="ECO:0000313" key="2">
    <source>
        <dbReference type="EMBL" id="MBW0532099.1"/>
    </source>
</evidence>
<gene>
    <name evidence="2" type="ORF">O181_071814</name>
</gene>
<evidence type="ECO:0000256" key="1">
    <source>
        <dbReference type="SAM" id="MobiDB-lite"/>
    </source>
</evidence>
<name>A0A9Q3F3Y7_9BASI</name>
<evidence type="ECO:0000313" key="3">
    <source>
        <dbReference type="Proteomes" id="UP000765509"/>
    </source>
</evidence>
<comment type="caution">
    <text evidence="2">The sequence shown here is derived from an EMBL/GenBank/DDBJ whole genome shotgun (WGS) entry which is preliminary data.</text>
</comment>
<dbReference type="EMBL" id="AVOT02037415">
    <property type="protein sequence ID" value="MBW0532099.1"/>
    <property type="molecule type" value="Genomic_DNA"/>
</dbReference>
<organism evidence="2 3">
    <name type="scientific">Austropuccinia psidii MF-1</name>
    <dbReference type="NCBI Taxonomy" id="1389203"/>
    <lineage>
        <taxon>Eukaryota</taxon>
        <taxon>Fungi</taxon>
        <taxon>Dikarya</taxon>
        <taxon>Basidiomycota</taxon>
        <taxon>Pucciniomycotina</taxon>
        <taxon>Pucciniomycetes</taxon>
        <taxon>Pucciniales</taxon>
        <taxon>Sphaerophragmiaceae</taxon>
        <taxon>Austropuccinia</taxon>
    </lineage>
</organism>
<feature type="compositionally biased region" description="Acidic residues" evidence="1">
    <location>
        <begin position="100"/>
        <end position="114"/>
    </location>
</feature>
<feature type="region of interest" description="Disordered" evidence="1">
    <location>
        <begin position="85"/>
        <end position="159"/>
    </location>
</feature>
<feature type="compositionally biased region" description="Basic and acidic residues" evidence="1">
    <location>
        <begin position="116"/>
        <end position="134"/>
    </location>
</feature>
<reference evidence="2" key="1">
    <citation type="submission" date="2021-03" db="EMBL/GenBank/DDBJ databases">
        <title>Draft genome sequence of rust myrtle Austropuccinia psidii MF-1, a brazilian biotype.</title>
        <authorList>
            <person name="Quecine M.C."/>
            <person name="Pachon D.M.R."/>
            <person name="Bonatelli M.L."/>
            <person name="Correr F.H."/>
            <person name="Franceschini L.M."/>
            <person name="Leite T.F."/>
            <person name="Margarido G.R.A."/>
            <person name="Almeida C.A."/>
            <person name="Ferrarezi J.A."/>
            <person name="Labate C.A."/>
        </authorList>
    </citation>
    <scope>NUCLEOTIDE SEQUENCE</scope>
    <source>
        <strain evidence="2">MF-1</strain>
    </source>
</reference>
<sequence>MESICKRVPKELLINFYDAVWFNDQTAGEKTIFSNTFSVEFLLDVSRSLWGRQHPDKQLSDWKFSQKYWDKVVVPYNLSHKIEVGDNDESSAGSISEVKSDEEDIEISEEDMDDINSGKELEEDPRFFIDRDTEMNNTDGPSNLASVSKDIGFSNEWAG</sequence>
<dbReference type="Proteomes" id="UP000765509">
    <property type="component" value="Unassembled WGS sequence"/>
</dbReference>
<proteinExistence type="predicted"/>
<keyword evidence="3" id="KW-1185">Reference proteome</keyword>